<evidence type="ECO:0000313" key="1">
    <source>
        <dbReference type="EMBL" id="UXD22865.1"/>
    </source>
</evidence>
<dbReference type="Proteomes" id="UP001063698">
    <property type="component" value="Chromosome"/>
</dbReference>
<keyword evidence="2" id="KW-1185">Reference proteome</keyword>
<gene>
    <name evidence="1" type="ORF">IPA_09060</name>
</gene>
<dbReference type="EMBL" id="CP006868">
    <property type="protein sequence ID" value="UXD22865.1"/>
    <property type="molecule type" value="Genomic_DNA"/>
</dbReference>
<dbReference type="AlphaFoldDB" id="A0A977KDF3"/>
<accession>A0A977KDF3</accession>
<evidence type="ECO:0000313" key="2">
    <source>
        <dbReference type="Proteomes" id="UP001063698"/>
    </source>
</evidence>
<dbReference type="KEGG" id="ipc:IPA_09060"/>
<organism evidence="1 2">
    <name type="scientific">Ignicoccus pacificus DSM 13166</name>
    <dbReference type="NCBI Taxonomy" id="940294"/>
    <lineage>
        <taxon>Archaea</taxon>
        <taxon>Thermoproteota</taxon>
        <taxon>Thermoprotei</taxon>
        <taxon>Desulfurococcales</taxon>
        <taxon>Desulfurococcaceae</taxon>
        <taxon>Ignicoccus</taxon>
    </lineage>
</organism>
<proteinExistence type="predicted"/>
<reference evidence="1" key="1">
    <citation type="submission" date="2013-11" db="EMBL/GenBank/DDBJ databases">
        <title>Comparative genomics of Ignicoccus.</title>
        <authorList>
            <person name="Podar M."/>
        </authorList>
    </citation>
    <scope>NUCLEOTIDE SEQUENCE</scope>
    <source>
        <strain evidence="1">DSM 13166</strain>
    </source>
</reference>
<name>A0A977KDF3_9CREN</name>
<sequence>MASVVSYVLPPLIAYLAIRKFVESKVKEECELFQ</sequence>
<protein>
    <submittedName>
        <fullName evidence="1">Uncharacterized protein</fullName>
    </submittedName>
</protein>